<dbReference type="InterPro" id="IPR001789">
    <property type="entry name" value="Sig_transdc_resp-reg_receiver"/>
</dbReference>
<keyword evidence="1 2" id="KW-0597">Phosphoprotein</keyword>
<evidence type="ECO:0000313" key="4">
    <source>
        <dbReference type="EMBL" id="RXT36662.1"/>
    </source>
</evidence>
<dbReference type="PANTHER" id="PTHR44591">
    <property type="entry name" value="STRESS RESPONSE REGULATOR PROTEIN 1"/>
    <property type="match status" value="1"/>
</dbReference>
<proteinExistence type="predicted"/>
<feature type="modified residue" description="4-aspartylphosphate" evidence="2">
    <location>
        <position position="53"/>
    </location>
</feature>
<sequence>MASVLLIEDDALIRMMVADMLTELGHTIAGEAADLASGLKLASEAVFDAAILDVQLGAHSSEPIAKALHQRGVPLAFASGYGAEGLPQEFRNCPHLQKPFPIEELERCMAALLR</sequence>
<dbReference type="Proteomes" id="UP000290819">
    <property type="component" value="Unassembled WGS sequence"/>
</dbReference>
<reference evidence="4 5" key="1">
    <citation type="submission" date="2017-03" db="EMBL/GenBank/DDBJ databases">
        <authorList>
            <person name="Safronova V.I."/>
            <person name="Sazanova A.L."/>
            <person name="Chirak E.R."/>
        </authorList>
    </citation>
    <scope>NUCLEOTIDE SEQUENCE [LARGE SCALE GENOMIC DNA]</scope>
    <source>
        <strain evidence="4 5">Opo-243</strain>
    </source>
</reference>
<protein>
    <recommendedName>
        <fullName evidence="3">Response regulatory domain-containing protein</fullName>
    </recommendedName>
</protein>
<accession>A0A4V1P480</accession>
<dbReference type="InterPro" id="IPR050595">
    <property type="entry name" value="Bact_response_regulator"/>
</dbReference>
<name>A0A4V1P480_9BRAD</name>
<evidence type="ECO:0000313" key="5">
    <source>
        <dbReference type="Proteomes" id="UP000290819"/>
    </source>
</evidence>
<organism evidence="4 5">
    <name type="scientific">Bradyrhizobium betae</name>
    <dbReference type="NCBI Taxonomy" id="244734"/>
    <lineage>
        <taxon>Bacteria</taxon>
        <taxon>Pseudomonadati</taxon>
        <taxon>Pseudomonadota</taxon>
        <taxon>Alphaproteobacteria</taxon>
        <taxon>Hyphomicrobiales</taxon>
        <taxon>Nitrobacteraceae</taxon>
        <taxon>Bradyrhizobium</taxon>
    </lineage>
</organism>
<gene>
    <name evidence="4" type="ORF">B5V03_34050</name>
</gene>
<dbReference type="AlphaFoldDB" id="A0A4V1P480"/>
<evidence type="ECO:0000256" key="1">
    <source>
        <dbReference type="ARBA" id="ARBA00022553"/>
    </source>
</evidence>
<dbReference type="SUPFAM" id="SSF52172">
    <property type="entry name" value="CheY-like"/>
    <property type="match status" value="1"/>
</dbReference>
<evidence type="ECO:0000259" key="3">
    <source>
        <dbReference type="PROSITE" id="PS50110"/>
    </source>
</evidence>
<dbReference type="GO" id="GO:0000160">
    <property type="term" value="P:phosphorelay signal transduction system"/>
    <property type="evidence" value="ECO:0007669"/>
    <property type="project" value="InterPro"/>
</dbReference>
<dbReference type="Pfam" id="PF00072">
    <property type="entry name" value="Response_reg"/>
    <property type="match status" value="1"/>
</dbReference>
<dbReference type="Gene3D" id="3.40.50.2300">
    <property type="match status" value="1"/>
</dbReference>
<dbReference type="EMBL" id="MZXW01000050">
    <property type="protein sequence ID" value="RXT36662.1"/>
    <property type="molecule type" value="Genomic_DNA"/>
</dbReference>
<keyword evidence="5" id="KW-1185">Reference proteome</keyword>
<feature type="domain" description="Response regulatory" evidence="3">
    <location>
        <begin position="3"/>
        <end position="113"/>
    </location>
</feature>
<dbReference type="RefSeq" id="WP_129274798.1">
    <property type="nucleotide sequence ID" value="NZ_MZXW01000050.1"/>
</dbReference>
<dbReference type="PROSITE" id="PS50110">
    <property type="entry name" value="RESPONSE_REGULATORY"/>
    <property type="match status" value="1"/>
</dbReference>
<dbReference type="InterPro" id="IPR011006">
    <property type="entry name" value="CheY-like_superfamily"/>
</dbReference>
<dbReference type="OrthoDB" id="582170at2"/>
<dbReference type="SMART" id="SM00448">
    <property type="entry name" value="REC"/>
    <property type="match status" value="1"/>
</dbReference>
<comment type="caution">
    <text evidence="4">The sequence shown here is derived from an EMBL/GenBank/DDBJ whole genome shotgun (WGS) entry which is preliminary data.</text>
</comment>
<evidence type="ECO:0000256" key="2">
    <source>
        <dbReference type="PROSITE-ProRule" id="PRU00169"/>
    </source>
</evidence>
<dbReference type="PANTHER" id="PTHR44591:SF24">
    <property type="entry name" value="PROTEIN-GLUTAMATE METHYLESTERASE_PROTEIN-GLUTAMINE GLUTAMINASE 1"/>
    <property type="match status" value="1"/>
</dbReference>